<dbReference type="GO" id="GO:0016020">
    <property type="term" value="C:membrane"/>
    <property type="evidence" value="ECO:0007669"/>
    <property type="project" value="InterPro"/>
</dbReference>
<evidence type="ECO:0000313" key="4">
    <source>
        <dbReference type="Proteomes" id="UP001143486"/>
    </source>
</evidence>
<evidence type="ECO:0000313" key="3">
    <source>
        <dbReference type="EMBL" id="GLK53088.1"/>
    </source>
</evidence>
<evidence type="ECO:0000256" key="1">
    <source>
        <dbReference type="ARBA" id="ARBA00010894"/>
    </source>
</evidence>
<keyword evidence="4" id="KW-1185">Reference proteome</keyword>
<accession>A0A9W6IMK4</accession>
<dbReference type="InterPro" id="IPR003425">
    <property type="entry name" value="CCB3/YggT"/>
</dbReference>
<feature type="transmembrane region" description="Helical" evidence="2">
    <location>
        <begin position="75"/>
        <end position="93"/>
    </location>
</feature>
<gene>
    <name evidence="3" type="ORF">GCM10017621_25960</name>
</gene>
<dbReference type="Proteomes" id="UP001143486">
    <property type="component" value="Unassembled WGS sequence"/>
</dbReference>
<dbReference type="Pfam" id="PF02325">
    <property type="entry name" value="CCB3_YggT"/>
    <property type="match status" value="1"/>
</dbReference>
<feature type="transmembrane region" description="Helical" evidence="2">
    <location>
        <begin position="7"/>
        <end position="33"/>
    </location>
</feature>
<dbReference type="RefSeq" id="WP_271187448.1">
    <property type="nucleotide sequence ID" value="NZ_BSFE01000008.1"/>
</dbReference>
<name>A0A9W6IMK4_9PROT</name>
<organism evidence="3 4">
    <name type="scientific">Maricaulis virginensis</name>
    <dbReference type="NCBI Taxonomy" id="144022"/>
    <lineage>
        <taxon>Bacteria</taxon>
        <taxon>Pseudomonadati</taxon>
        <taxon>Pseudomonadota</taxon>
        <taxon>Alphaproteobacteria</taxon>
        <taxon>Maricaulales</taxon>
        <taxon>Maricaulaceae</taxon>
        <taxon>Maricaulis</taxon>
    </lineage>
</organism>
<sequence length="99" mass="11108">MSPIDGLIVYIIHPLLNLLWIVVLVSVILSWLISFNVVNAHNQFVSTIWRVTSAITEPLLSPIRRILPPLGGMDFSPIVLLLLIGFVQGYVLGELMRIF</sequence>
<comment type="caution">
    <text evidence="3">The sequence shown here is derived from an EMBL/GenBank/DDBJ whole genome shotgun (WGS) entry which is preliminary data.</text>
</comment>
<dbReference type="AlphaFoldDB" id="A0A9W6IMK4"/>
<evidence type="ECO:0000256" key="2">
    <source>
        <dbReference type="SAM" id="Phobius"/>
    </source>
</evidence>
<keyword evidence="2" id="KW-0472">Membrane</keyword>
<reference evidence="3" key="2">
    <citation type="submission" date="2023-01" db="EMBL/GenBank/DDBJ databases">
        <authorList>
            <person name="Sun Q."/>
            <person name="Evtushenko L."/>
        </authorList>
    </citation>
    <scope>NUCLEOTIDE SEQUENCE</scope>
    <source>
        <strain evidence="3">VKM B-1513</strain>
    </source>
</reference>
<keyword evidence="2" id="KW-1133">Transmembrane helix</keyword>
<dbReference type="PANTHER" id="PTHR33219">
    <property type="entry name" value="YLMG HOMOLOG PROTEIN 2, CHLOROPLASTIC"/>
    <property type="match status" value="1"/>
</dbReference>
<dbReference type="PANTHER" id="PTHR33219:SF14">
    <property type="entry name" value="PROTEIN COFACTOR ASSEMBLY OF COMPLEX C SUBUNIT B CCB3, CHLOROPLASTIC-RELATED"/>
    <property type="match status" value="1"/>
</dbReference>
<comment type="similarity">
    <text evidence="1">Belongs to the YggT family.</text>
</comment>
<keyword evidence="2" id="KW-0812">Transmembrane</keyword>
<protein>
    <recommendedName>
        <fullName evidence="5">YggT family protein</fullName>
    </recommendedName>
</protein>
<reference evidence="3" key="1">
    <citation type="journal article" date="2014" name="Int. J. Syst. Evol. Microbiol.">
        <title>Complete genome sequence of Corynebacterium casei LMG S-19264T (=DSM 44701T), isolated from a smear-ripened cheese.</title>
        <authorList>
            <consortium name="US DOE Joint Genome Institute (JGI-PGF)"/>
            <person name="Walter F."/>
            <person name="Albersmeier A."/>
            <person name="Kalinowski J."/>
            <person name="Ruckert C."/>
        </authorList>
    </citation>
    <scope>NUCLEOTIDE SEQUENCE</scope>
    <source>
        <strain evidence="3">VKM B-1513</strain>
    </source>
</reference>
<dbReference type="EMBL" id="BSFE01000008">
    <property type="protein sequence ID" value="GLK53088.1"/>
    <property type="molecule type" value="Genomic_DNA"/>
</dbReference>
<evidence type="ECO:0008006" key="5">
    <source>
        <dbReference type="Google" id="ProtNLM"/>
    </source>
</evidence>
<proteinExistence type="inferred from homology"/>